<sequence>MFGASPGPSRAGRATRKTEAQALGPSHVAELSRPRLRSSSVGNPRTPRGKTSSESEMEVEKFVAETRRQKQKNAAAARAQEVEARRGAPKGKISHGAANVNPVLQGKVEGKQISDEEINQQEHKGMEIKTVPLISSEVNIELPVIHVNVHEDKHVSVEKTDFKTMCKVT</sequence>
<protein>
    <submittedName>
        <fullName evidence="2">Uncharacterized protein</fullName>
    </submittedName>
</protein>
<evidence type="ECO:0000313" key="2">
    <source>
        <dbReference type="EMBL" id="OCU00289.1"/>
    </source>
</evidence>
<gene>
    <name evidence="2" type="ORF">XELAEV_18006057mg</name>
</gene>
<evidence type="ECO:0000313" key="3">
    <source>
        <dbReference type="Proteomes" id="UP000694892"/>
    </source>
</evidence>
<feature type="compositionally biased region" description="Polar residues" evidence="1">
    <location>
        <begin position="37"/>
        <end position="54"/>
    </location>
</feature>
<reference evidence="3" key="1">
    <citation type="journal article" date="2016" name="Nature">
        <title>Genome evolution in the allotetraploid frog Xenopus laevis.</title>
        <authorList>
            <person name="Session A.M."/>
            <person name="Uno Y."/>
            <person name="Kwon T."/>
            <person name="Chapman J.A."/>
            <person name="Toyoda A."/>
            <person name="Takahashi S."/>
            <person name="Fukui A."/>
            <person name="Hikosaka A."/>
            <person name="Suzuki A."/>
            <person name="Kondo M."/>
            <person name="van Heeringen S.J."/>
            <person name="Quigley I."/>
            <person name="Heinz S."/>
            <person name="Ogino H."/>
            <person name="Ochi H."/>
            <person name="Hellsten U."/>
            <person name="Lyons J.B."/>
            <person name="Simakov O."/>
            <person name="Putnam N."/>
            <person name="Stites J."/>
            <person name="Kuroki Y."/>
            <person name="Tanaka T."/>
            <person name="Michiue T."/>
            <person name="Watanabe M."/>
            <person name="Bogdanovic O."/>
            <person name="Lister R."/>
            <person name="Georgiou G."/>
            <person name="Paranjpe S.S."/>
            <person name="van Kruijsbergen I."/>
            <person name="Shu S."/>
            <person name="Carlson J."/>
            <person name="Kinoshita T."/>
            <person name="Ohta Y."/>
            <person name="Mawaribuchi S."/>
            <person name="Jenkins J."/>
            <person name="Grimwood J."/>
            <person name="Schmutz J."/>
            <person name="Mitros T."/>
            <person name="Mozaffari S.V."/>
            <person name="Suzuki Y."/>
            <person name="Haramoto Y."/>
            <person name="Yamamoto T.S."/>
            <person name="Takagi C."/>
            <person name="Heald R."/>
            <person name="Miller K."/>
            <person name="Haudenschild C."/>
            <person name="Kitzman J."/>
            <person name="Nakayama T."/>
            <person name="Izutsu Y."/>
            <person name="Robert J."/>
            <person name="Fortriede J."/>
            <person name="Burns K."/>
            <person name="Lotay V."/>
            <person name="Karimi K."/>
            <person name="Yasuoka Y."/>
            <person name="Dichmann D.S."/>
            <person name="Flajnik M.F."/>
            <person name="Houston D.W."/>
            <person name="Shendure J."/>
            <person name="DuPasquier L."/>
            <person name="Vize P.D."/>
            <person name="Zorn A.M."/>
            <person name="Ito M."/>
            <person name="Marcotte E.M."/>
            <person name="Wallingford J.B."/>
            <person name="Ito Y."/>
            <person name="Asashima M."/>
            <person name="Ueno N."/>
            <person name="Matsuda Y."/>
            <person name="Veenstra G.J."/>
            <person name="Fujiyama A."/>
            <person name="Harland R.M."/>
            <person name="Taira M."/>
            <person name="Rokhsar D.S."/>
        </authorList>
    </citation>
    <scope>NUCLEOTIDE SEQUENCE [LARGE SCALE GENOMIC DNA]</scope>
    <source>
        <strain evidence="3">J</strain>
    </source>
</reference>
<dbReference type="Proteomes" id="UP000694892">
    <property type="component" value="Chromosome 1L"/>
</dbReference>
<proteinExistence type="predicted"/>
<dbReference type="EMBL" id="CM004466">
    <property type="protein sequence ID" value="OCU00289.1"/>
    <property type="molecule type" value="Genomic_DNA"/>
</dbReference>
<feature type="region of interest" description="Disordered" evidence="1">
    <location>
        <begin position="1"/>
        <end position="109"/>
    </location>
</feature>
<feature type="compositionally biased region" description="Basic and acidic residues" evidence="1">
    <location>
        <begin position="58"/>
        <end position="68"/>
    </location>
</feature>
<name>A0A974DYG6_XENLA</name>
<dbReference type="AlphaFoldDB" id="A0A974DYG6"/>
<evidence type="ECO:0000256" key="1">
    <source>
        <dbReference type="SAM" id="MobiDB-lite"/>
    </source>
</evidence>
<organism evidence="2 3">
    <name type="scientific">Xenopus laevis</name>
    <name type="common">African clawed frog</name>
    <dbReference type="NCBI Taxonomy" id="8355"/>
    <lineage>
        <taxon>Eukaryota</taxon>
        <taxon>Metazoa</taxon>
        <taxon>Chordata</taxon>
        <taxon>Craniata</taxon>
        <taxon>Vertebrata</taxon>
        <taxon>Euteleostomi</taxon>
        <taxon>Amphibia</taxon>
        <taxon>Batrachia</taxon>
        <taxon>Anura</taxon>
        <taxon>Pipoidea</taxon>
        <taxon>Pipidae</taxon>
        <taxon>Xenopodinae</taxon>
        <taxon>Xenopus</taxon>
        <taxon>Xenopus</taxon>
    </lineage>
</organism>
<accession>A0A974DYG6</accession>